<reference evidence="2" key="1">
    <citation type="submission" date="2020-05" db="EMBL/GenBank/DDBJ databases">
        <title>Phylogenomic resolution of chytrid fungi.</title>
        <authorList>
            <person name="Stajich J.E."/>
            <person name="Amses K."/>
            <person name="Simmons R."/>
            <person name="Seto K."/>
            <person name="Myers J."/>
            <person name="Bonds A."/>
            <person name="Quandt C.A."/>
            <person name="Barry K."/>
            <person name="Liu P."/>
            <person name="Grigoriev I."/>
            <person name="Longcore J.E."/>
            <person name="James T.Y."/>
        </authorList>
    </citation>
    <scope>NUCLEOTIDE SEQUENCE</scope>
    <source>
        <strain evidence="2">JEL0379</strain>
    </source>
</reference>
<gene>
    <name evidence="2" type="ORF">HDU87_005822</name>
</gene>
<comment type="caution">
    <text evidence="2">The sequence shown here is derived from an EMBL/GenBank/DDBJ whole genome shotgun (WGS) entry which is preliminary data.</text>
</comment>
<dbReference type="Proteomes" id="UP001212152">
    <property type="component" value="Unassembled WGS sequence"/>
</dbReference>
<name>A0AAD5XPC3_9FUNG</name>
<organism evidence="2 3">
    <name type="scientific">Geranomyces variabilis</name>
    <dbReference type="NCBI Taxonomy" id="109894"/>
    <lineage>
        <taxon>Eukaryota</taxon>
        <taxon>Fungi</taxon>
        <taxon>Fungi incertae sedis</taxon>
        <taxon>Chytridiomycota</taxon>
        <taxon>Chytridiomycota incertae sedis</taxon>
        <taxon>Chytridiomycetes</taxon>
        <taxon>Spizellomycetales</taxon>
        <taxon>Powellomycetaceae</taxon>
        <taxon>Geranomyces</taxon>
    </lineage>
</organism>
<dbReference type="CDD" id="cd09917">
    <property type="entry name" value="F-box_SF"/>
    <property type="match status" value="1"/>
</dbReference>
<dbReference type="EMBL" id="JADGJQ010000049">
    <property type="protein sequence ID" value="KAJ3175680.1"/>
    <property type="molecule type" value="Genomic_DNA"/>
</dbReference>
<keyword evidence="3" id="KW-1185">Reference proteome</keyword>
<evidence type="ECO:0000313" key="2">
    <source>
        <dbReference type="EMBL" id="KAJ3175680.1"/>
    </source>
</evidence>
<sequence length="463" mass="52387">MDLPEIAVRVFEYLDPAGIARSHRVCRSWHAVLLNNVNAVWENSAARMSPIPGVLPKRCEWETWQDVVRLKYCWGVVLPRMAKESREEGETAAIPVAMVPTSVAGIKAQSRVTVLDSYDSGSYSTVRGSVHTQQTGRHVFFTETQNKNVRVVDISEDTDSPLGVPHVIEASKSATAWRLQRAVHSDLVPCHESNGWMSFWYADSRTRAGRVRAIEDEYCQGQLYGRSYACFNPRWSDEPGDNTDAAHAVRMWDLSNPDEPFIKWEAKTAAHIVDVAQNGMLVAIAYGSLLDDDDDNAGEEYERPDSVFGLEFRSSETGELIRRCHDSNWQDIIFLICTRTHCLCVRALEDGQIVTIVDLATGLVVSEFDLRDTFTRNYGGLHLNEDETMLMLWASSNDLAVLDLLTGTSVIAARKRDDDLYETWRKGIWIVMERENARKERPRFVVMWKALAAKDEVKSYSAM</sequence>
<dbReference type="AlphaFoldDB" id="A0AAD5XPC3"/>
<evidence type="ECO:0000313" key="3">
    <source>
        <dbReference type="Proteomes" id="UP001212152"/>
    </source>
</evidence>
<dbReference type="Gene3D" id="1.20.1280.50">
    <property type="match status" value="1"/>
</dbReference>
<evidence type="ECO:0000259" key="1">
    <source>
        <dbReference type="Pfam" id="PF12937"/>
    </source>
</evidence>
<dbReference type="InterPro" id="IPR011044">
    <property type="entry name" value="Quino_amine_DH_bsu"/>
</dbReference>
<proteinExistence type="predicted"/>
<protein>
    <recommendedName>
        <fullName evidence="1">F-box domain-containing protein</fullName>
    </recommendedName>
</protein>
<feature type="domain" description="F-box" evidence="1">
    <location>
        <begin position="4"/>
        <end position="36"/>
    </location>
</feature>
<accession>A0AAD5XPC3</accession>
<dbReference type="InterPro" id="IPR036047">
    <property type="entry name" value="F-box-like_dom_sf"/>
</dbReference>
<dbReference type="InterPro" id="IPR001810">
    <property type="entry name" value="F-box_dom"/>
</dbReference>
<dbReference type="SUPFAM" id="SSF50969">
    <property type="entry name" value="YVTN repeat-like/Quinoprotein amine dehydrogenase"/>
    <property type="match status" value="1"/>
</dbReference>
<dbReference type="SUPFAM" id="SSF81383">
    <property type="entry name" value="F-box domain"/>
    <property type="match status" value="1"/>
</dbReference>
<dbReference type="Pfam" id="PF12937">
    <property type="entry name" value="F-box-like"/>
    <property type="match status" value="1"/>
</dbReference>